<dbReference type="EMBL" id="NXIG01000005">
    <property type="protein sequence ID" value="RXI31006.1"/>
    <property type="molecule type" value="Genomic_DNA"/>
</dbReference>
<sequence length="109" mass="13019">MIQLENFQQVEEAINNNDAVLIYFSGENCSVCKVLKPKIEEEVIKNFPNFRLYEIKTDIYKELTSQFTVFSIPTTIIFFDKKEFKRYGRNMSIPLFLEEIQRPYNLMCE</sequence>
<organism evidence="3 5">
    <name type="scientific">Arcobacter ellisii</name>
    <dbReference type="NCBI Taxonomy" id="913109"/>
    <lineage>
        <taxon>Bacteria</taxon>
        <taxon>Pseudomonadati</taxon>
        <taxon>Campylobacterota</taxon>
        <taxon>Epsilonproteobacteria</taxon>
        <taxon>Campylobacterales</taxon>
        <taxon>Arcobacteraceae</taxon>
        <taxon>Arcobacter</taxon>
    </lineage>
</organism>
<gene>
    <name evidence="2" type="ORF">AELL_0614</name>
    <name evidence="3" type="ORF">CP962_05945</name>
</gene>
<dbReference type="OrthoDB" id="411356at2"/>
<evidence type="ECO:0000313" key="3">
    <source>
        <dbReference type="EMBL" id="RXI31006.1"/>
    </source>
</evidence>
<accession>A0A347U625</accession>
<feature type="domain" description="Thioredoxin" evidence="1">
    <location>
        <begin position="9"/>
        <end position="87"/>
    </location>
</feature>
<evidence type="ECO:0000313" key="4">
    <source>
        <dbReference type="Proteomes" id="UP000262582"/>
    </source>
</evidence>
<dbReference type="EMBL" id="CP032097">
    <property type="protein sequence ID" value="AXX94303.1"/>
    <property type="molecule type" value="Genomic_DNA"/>
</dbReference>
<evidence type="ECO:0000259" key="1">
    <source>
        <dbReference type="Pfam" id="PF00085"/>
    </source>
</evidence>
<evidence type="ECO:0000313" key="2">
    <source>
        <dbReference type="EMBL" id="AXX94303.1"/>
    </source>
</evidence>
<dbReference type="Proteomes" id="UP000290588">
    <property type="component" value="Unassembled WGS sequence"/>
</dbReference>
<dbReference type="InterPro" id="IPR036249">
    <property type="entry name" value="Thioredoxin-like_sf"/>
</dbReference>
<dbReference type="AlphaFoldDB" id="A0A347U625"/>
<protein>
    <submittedName>
        <fullName evidence="2 3">Thioredoxin</fullName>
    </submittedName>
</protein>
<dbReference type="Gene3D" id="3.40.30.10">
    <property type="entry name" value="Glutaredoxin"/>
    <property type="match status" value="1"/>
</dbReference>
<dbReference type="InterPro" id="IPR013766">
    <property type="entry name" value="Thioredoxin_domain"/>
</dbReference>
<dbReference type="Proteomes" id="UP000262582">
    <property type="component" value="Chromosome"/>
</dbReference>
<dbReference type="SUPFAM" id="SSF52833">
    <property type="entry name" value="Thioredoxin-like"/>
    <property type="match status" value="1"/>
</dbReference>
<keyword evidence="4" id="KW-1185">Reference proteome</keyword>
<reference evidence="3 5" key="1">
    <citation type="submission" date="2017-09" db="EMBL/GenBank/DDBJ databases">
        <title>Genomics of the genus Arcobacter.</title>
        <authorList>
            <person name="Perez-Cataluna A."/>
            <person name="Figueras M.J."/>
            <person name="Salas-Masso N."/>
        </authorList>
    </citation>
    <scope>NUCLEOTIDE SEQUENCE [LARGE SCALE GENOMIC DNA]</scope>
    <source>
        <strain evidence="3 5">CECT 7837</strain>
    </source>
</reference>
<dbReference type="RefSeq" id="WP_118916536.1">
    <property type="nucleotide sequence ID" value="NZ_CP032097.1"/>
</dbReference>
<reference evidence="2 4" key="2">
    <citation type="submission" date="2018-08" db="EMBL/GenBank/DDBJ databases">
        <title>Complete genome of the Arcobacter ellisii type strain LMG 26155.</title>
        <authorList>
            <person name="Miller W.G."/>
            <person name="Yee E."/>
            <person name="Bono J.L."/>
        </authorList>
    </citation>
    <scope>NUCLEOTIDE SEQUENCE [LARGE SCALE GENOMIC DNA]</scope>
    <source>
        <strain evidence="2 4">LMG 26155</strain>
    </source>
</reference>
<dbReference type="Pfam" id="PF00085">
    <property type="entry name" value="Thioredoxin"/>
    <property type="match status" value="1"/>
</dbReference>
<proteinExistence type="predicted"/>
<name>A0A347U625_9BACT</name>
<evidence type="ECO:0000313" key="5">
    <source>
        <dbReference type="Proteomes" id="UP000290588"/>
    </source>
</evidence>
<dbReference type="CDD" id="cd02947">
    <property type="entry name" value="TRX_family"/>
    <property type="match status" value="1"/>
</dbReference>
<dbReference type="KEGG" id="aell:AELL_0614"/>